<accession>A0ABQ9YKV3</accession>
<gene>
    <name evidence="6" type="ORF">BLNAU_811</name>
</gene>
<dbReference type="SMART" id="SM00394">
    <property type="entry name" value="RIIa"/>
    <property type="match status" value="1"/>
</dbReference>
<evidence type="ECO:0000256" key="2">
    <source>
        <dbReference type="ARBA" id="ARBA00022846"/>
    </source>
</evidence>
<name>A0ABQ9YKV3_9EUKA</name>
<protein>
    <recommendedName>
        <fullName evidence="5">RIIa domain-containing protein</fullName>
    </recommendedName>
</protein>
<dbReference type="PANTHER" id="PTHR14952:SF9">
    <property type="entry name" value="EF-HAND DOMAIN-CONTAINING PROTEIN"/>
    <property type="match status" value="1"/>
</dbReference>
<keyword evidence="2" id="KW-0969">Cilium</keyword>
<keyword evidence="7" id="KW-1185">Reference proteome</keyword>
<organism evidence="6 7">
    <name type="scientific">Blattamonas nauphoetae</name>
    <dbReference type="NCBI Taxonomy" id="2049346"/>
    <lineage>
        <taxon>Eukaryota</taxon>
        <taxon>Metamonada</taxon>
        <taxon>Preaxostyla</taxon>
        <taxon>Oxymonadida</taxon>
        <taxon>Blattamonas</taxon>
    </lineage>
</organism>
<keyword evidence="2" id="KW-0282">Flagellum</keyword>
<comment type="caution">
    <text evidence="6">The sequence shown here is derived from an EMBL/GenBank/DDBJ whole genome shotgun (WGS) entry which is preliminary data.</text>
</comment>
<dbReference type="InterPro" id="IPR011992">
    <property type="entry name" value="EF-hand-dom_pair"/>
</dbReference>
<sequence>MNVHEDAIFCAEQINVPLDLPEILKSFTKSVIRENPEDIIAFAAQYFEHMANDLQEMELPLDNVIDLYRKLLEEDPDRTYTLPRDIIASHAGEFGFVETAAELFSHEQDPAEMDYRKFIVLLISYFKLNILGAIEPFFDIFAEDESSLLTVSEFVVLTGFLLREMQDSDDILEEIKDALNADGEDANERKISFEEFAELPVSDKLR</sequence>
<reference evidence="6 7" key="1">
    <citation type="journal article" date="2022" name="bioRxiv">
        <title>Genomics of Preaxostyla Flagellates Illuminates Evolutionary Transitions and the Path Towards Mitochondrial Loss.</title>
        <authorList>
            <person name="Novak L.V.F."/>
            <person name="Treitli S.C."/>
            <person name="Pyrih J."/>
            <person name="Halakuc P."/>
            <person name="Pipaliya S.V."/>
            <person name="Vacek V."/>
            <person name="Brzon O."/>
            <person name="Soukal P."/>
            <person name="Eme L."/>
            <person name="Dacks J.B."/>
            <person name="Karnkowska A."/>
            <person name="Elias M."/>
            <person name="Hampl V."/>
        </authorList>
    </citation>
    <scope>NUCLEOTIDE SEQUENCE [LARGE SCALE GENOMIC DNA]</scope>
    <source>
        <strain evidence="6">NAU3</strain>
        <tissue evidence="6">Gut</tissue>
    </source>
</reference>
<comment type="subcellular location">
    <subcellularLocation>
        <location evidence="1">Cell projection</location>
        <location evidence="1">Cilium</location>
        <location evidence="1">Flagellum</location>
    </subcellularLocation>
</comment>
<evidence type="ECO:0000256" key="4">
    <source>
        <dbReference type="ARBA" id="ARBA00035651"/>
    </source>
</evidence>
<dbReference type="SUPFAM" id="SSF47473">
    <property type="entry name" value="EF-hand"/>
    <property type="match status" value="1"/>
</dbReference>
<dbReference type="PANTHER" id="PTHR14952">
    <property type="entry name" value="ROPPORIN-1-LIKE PROTEIN"/>
    <property type="match status" value="1"/>
</dbReference>
<dbReference type="EMBL" id="JARBJD010000003">
    <property type="protein sequence ID" value="KAK2964280.1"/>
    <property type="molecule type" value="Genomic_DNA"/>
</dbReference>
<comment type="similarity">
    <text evidence="4">Belongs to the ropporin family.</text>
</comment>
<evidence type="ECO:0000259" key="5">
    <source>
        <dbReference type="SMART" id="SM00394"/>
    </source>
</evidence>
<dbReference type="Proteomes" id="UP001281761">
    <property type="component" value="Unassembled WGS sequence"/>
</dbReference>
<dbReference type="Pfam" id="PF02197">
    <property type="entry name" value="RIIa"/>
    <property type="match status" value="1"/>
</dbReference>
<proteinExistence type="inferred from homology"/>
<evidence type="ECO:0000256" key="1">
    <source>
        <dbReference type="ARBA" id="ARBA00004230"/>
    </source>
</evidence>
<dbReference type="CDD" id="cd22985">
    <property type="entry name" value="DD_CrRSP11-like"/>
    <property type="match status" value="1"/>
</dbReference>
<dbReference type="SUPFAM" id="SSF47391">
    <property type="entry name" value="Dimerization-anchoring domain of cAMP-dependent PK regulatory subunit"/>
    <property type="match status" value="1"/>
</dbReference>
<dbReference type="InterPro" id="IPR003117">
    <property type="entry name" value="cAMP_dep_PK_reg_su_I/II_a/b"/>
</dbReference>
<keyword evidence="3" id="KW-0966">Cell projection</keyword>
<feature type="domain" description="RIIa" evidence="5">
    <location>
        <begin position="18"/>
        <end position="51"/>
    </location>
</feature>
<dbReference type="Gene3D" id="1.20.890.10">
    <property type="entry name" value="cAMP-dependent protein kinase regulatory subunit, dimerization-anchoring domain"/>
    <property type="match status" value="1"/>
</dbReference>
<evidence type="ECO:0000313" key="7">
    <source>
        <dbReference type="Proteomes" id="UP001281761"/>
    </source>
</evidence>
<evidence type="ECO:0000313" key="6">
    <source>
        <dbReference type="EMBL" id="KAK2964280.1"/>
    </source>
</evidence>
<evidence type="ECO:0000256" key="3">
    <source>
        <dbReference type="ARBA" id="ARBA00023273"/>
    </source>
</evidence>